<accession>U7QJJ6</accession>
<keyword evidence="2" id="KW-0255">Endonuclease</keyword>
<reference evidence="2 3" key="1">
    <citation type="journal article" date="2013" name="Front. Microbiol.">
        <title>Comparative genomic analyses of the cyanobacterium, Lyngbya aestuarii BL J, a powerful hydrogen producer.</title>
        <authorList>
            <person name="Kothari A."/>
            <person name="Vaughn M."/>
            <person name="Garcia-Pichel F."/>
        </authorList>
    </citation>
    <scope>NUCLEOTIDE SEQUENCE [LARGE SCALE GENOMIC DNA]</scope>
    <source>
        <strain evidence="2 3">BL J</strain>
    </source>
</reference>
<dbReference type="Gene3D" id="3.30.420.10">
    <property type="entry name" value="Ribonuclease H-like superfamily/Ribonuclease H"/>
    <property type="match status" value="1"/>
</dbReference>
<dbReference type="Proteomes" id="UP000017127">
    <property type="component" value="Unassembled WGS sequence"/>
</dbReference>
<dbReference type="PANTHER" id="PTHR46564">
    <property type="entry name" value="TRANSPOSASE"/>
    <property type="match status" value="1"/>
</dbReference>
<dbReference type="InterPro" id="IPR036397">
    <property type="entry name" value="RNaseH_sf"/>
</dbReference>
<sequence>MHESHSYPALKNCLIPQLEPGDIIIVDRASFHQGEYIKEIIEDAGCEIWYLLSYSPDLNKIEKWWAV</sequence>
<evidence type="ECO:0000259" key="1">
    <source>
        <dbReference type="Pfam" id="PF13358"/>
    </source>
</evidence>
<protein>
    <submittedName>
        <fullName evidence="2">DDE superendonuclease family protein</fullName>
    </submittedName>
</protein>
<dbReference type="Pfam" id="PF13358">
    <property type="entry name" value="DDE_3"/>
    <property type="match status" value="1"/>
</dbReference>
<name>U7QJJ6_9CYAN</name>
<dbReference type="PANTHER" id="PTHR46564:SF1">
    <property type="entry name" value="TRANSPOSASE"/>
    <property type="match status" value="1"/>
</dbReference>
<dbReference type="GO" id="GO:0003676">
    <property type="term" value="F:nucleic acid binding"/>
    <property type="evidence" value="ECO:0007669"/>
    <property type="project" value="InterPro"/>
</dbReference>
<keyword evidence="2" id="KW-0378">Hydrolase</keyword>
<keyword evidence="2" id="KW-0540">Nuclease</keyword>
<dbReference type="CDD" id="cd06462">
    <property type="entry name" value="Peptidase_S24_S26"/>
    <property type="match status" value="1"/>
</dbReference>
<evidence type="ECO:0000313" key="3">
    <source>
        <dbReference type="Proteomes" id="UP000017127"/>
    </source>
</evidence>
<organism evidence="2 3">
    <name type="scientific">Lyngbya aestuarii BL J</name>
    <dbReference type="NCBI Taxonomy" id="1348334"/>
    <lineage>
        <taxon>Bacteria</taxon>
        <taxon>Bacillati</taxon>
        <taxon>Cyanobacteriota</taxon>
        <taxon>Cyanophyceae</taxon>
        <taxon>Oscillatoriophycideae</taxon>
        <taxon>Oscillatoriales</taxon>
        <taxon>Microcoleaceae</taxon>
        <taxon>Lyngbya</taxon>
    </lineage>
</organism>
<keyword evidence="3" id="KW-1185">Reference proteome</keyword>
<dbReference type="GO" id="GO:0004519">
    <property type="term" value="F:endonuclease activity"/>
    <property type="evidence" value="ECO:0007669"/>
    <property type="project" value="UniProtKB-KW"/>
</dbReference>
<gene>
    <name evidence="2" type="ORF">M595_2674</name>
</gene>
<proteinExistence type="predicted"/>
<evidence type="ECO:0000313" key="2">
    <source>
        <dbReference type="EMBL" id="ERT07417.1"/>
    </source>
</evidence>
<dbReference type="InterPro" id="IPR038717">
    <property type="entry name" value="Tc1-like_DDE_dom"/>
</dbReference>
<dbReference type="EMBL" id="AUZM01000022">
    <property type="protein sequence ID" value="ERT07417.1"/>
    <property type="molecule type" value="Genomic_DNA"/>
</dbReference>
<comment type="caution">
    <text evidence="2">The sequence shown here is derived from an EMBL/GenBank/DDBJ whole genome shotgun (WGS) entry which is preliminary data.</text>
</comment>
<dbReference type="AlphaFoldDB" id="U7QJJ6"/>
<feature type="domain" description="Tc1-like transposase DDE" evidence="1">
    <location>
        <begin position="10"/>
        <end position="66"/>
    </location>
</feature>